<proteinExistence type="predicted"/>
<sequence length="123" mass="13982">MYYSTLPSVHAVRQVEFLMFAAVYENTYKLRNGSIDMIKLLVQSIQSYSLERTNKSRYSPQAVALPSRSASNYCNGHSDRLFHRCTTDMLVCVTCDTSSMSQQNELASARRALRMPQGRLPYG</sequence>
<organism evidence="1 2">
    <name type="scientific">Peronospora matthiolae</name>
    <dbReference type="NCBI Taxonomy" id="2874970"/>
    <lineage>
        <taxon>Eukaryota</taxon>
        <taxon>Sar</taxon>
        <taxon>Stramenopiles</taxon>
        <taxon>Oomycota</taxon>
        <taxon>Peronosporomycetes</taxon>
        <taxon>Peronosporales</taxon>
        <taxon>Peronosporaceae</taxon>
        <taxon>Peronospora</taxon>
    </lineage>
</organism>
<evidence type="ECO:0000313" key="1">
    <source>
        <dbReference type="EMBL" id="CAK7939908.1"/>
    </source>
</evidence>
<reference evidence="1" key="1">
    <citation type="submission" date="2024-01" db="EMBL/GenBank/DDBJ databases">
        <authorList>
            <person name="Webb A."/>
        </authorList>
    </citation>
    <scope>NUCLEOTIDE SEQUENCE</scope>
    <source>
        <strain evidence="1">Pm1</strain>
    </source>
</reference>
<dbReference type="EMBL" id="CAKLBY020000251">
    <property type="protein sequence ID" value="CAK7939908.1"/>
    <property type="molecule type" value="Genomic_DNA"/>
</dbReference>
<accession>A0AAV1V2B4</accession>
<gene>
    <name evidence="1" type="ORF">PM001_LOCUS25058</name>
</gene>
<comment type="caution">
    <text evidence="1">The sequence shown here is derived from an EMBL/GenBank/DDBJ whole genome shotgun (WGS) entry which is preliminary data.</text>
</comment>
<dbReference type="Proteomes" id="UP001162060">
    <property type="component" value="Unassembled WGS sequence"/>
</dbReference>
<name>A0AAV1V2B4_9STRA</name>
<dbReference type="AlphaFoldDB" id="A0AAV1V2B4"/>
<protein>
    <submittedName>
        <fullName evidence="1">Uncharacterized protein</fullName>
    </submittedName>
</protein>
<evidence type="ECO:0000313" key="2">
    <source>
        <dbReference type="Proteomes" id="UP001162060"/>
    </source>
</evidence>